<reference evidence="2 3" key="2">
    <citation type="journal article" date="2012" name="Eukaryot. Cell">
        <title>Genome update of Botrytis cinerea strains B05.10 and T4.</title>
        <authorList>
            <person name="Staats M."/>
            <person name="van Kan J.A."/>
        </authorList>
    </citation>
    <scope>NUCLEOTIDE SEQUENCE [LARGE SCALE GENOMIC DNA]</scope>
    <source>
        <strain evidence="2 3">B05.10</strain>
    </source>
</reference>
<evidence type="ECO:0000313" key="2">
    <source>
        <dbReference type="EMBL" id="ATZ51556.1"/>
    </source>
</evidence>
<proteinExistence type="predicted"/>
<keyword evidence="3" id="KW-1185">Reference proteome</keyword>
<dbReference type="AlphaFoldDB" id="A0A384JLS7"/>
<feature type="compositionally biased region" description="Polar residues" evidence="1">
    <location>
        <begin position="1"/>
        <end position="11"/>
    </location>
</feature>
<sequence length="359" mass="41350">MLSTELNSPLNTHAADVEEPNWSEERPPPYNSTSSYLTGPDKFENLHLDDPKDTNDDICNKTAQASTRWTHTSEVTISPPSQAYFPDMKSQTGITPPPFSESQRTQEQPPPISKPPQIPQTRIEEPTSQPNIEAPQSSTWWSTRWSTTWAQAFGETTTTPNQIHIPSQKAPNKTLSRTPNPNPIHTGRNPHQGFQQTQTLLANHLMNRRRTCTNSRPQEPSPELRKTYEQAARTFIDLIQTLILQSEGPNQRVDDWTILGMLDAQYAIAIAGEKKPYLYGEWEYLWAVHEDEIAMRGDDSGAEKSARDAGVRRMEYRVPTREDWKWWCGEWKKVPGAMREWKAREEIWPWQRRFWVGVC</sequence>
<name>A0A384JLS7_BOTFB</name>
<dbReference type="OrthoDB" id="3528935at2759"/>
<evidence type="ECO:0000256" key="1">
    <source>
        <dbReference type="SAM" id="MobiDB-lite"/>
    </source>
</evidence>
<feature type="compositionally biased region" description="Polar residues" evidence="1">
    <location>
        <begin position="89"/>
        <end position="105"/>
    </location>
</feature>
<organism evidence="2 3">
    <name type="scientific">Botryotinia fuckeliana (strain B05.10)</name>
    <name type="common">Noble rot fungus</name>
    <name type="synonym">Botrytis cinerea</name>
    <dbReference type="NCBI Taxonomy" id="332648"/>
    <lineage>
        <taxon>Eukaryota</taxon>
        <taxon>Fungi</taxon>
        <taxon>Dikarya</taxon>
        <taxon>Ascomycota</taxon>
        <taxon>Pezizomycotina</taxon>
        <taxon>Leotiomycetes</taxon>
        <taxon>Helotiales</taxon>
        <taxon>Sclerotiniaceae</taxon>
        <taxon>Botrytis</taxon>
    </lineage>
</organism>
<gene>
    <name evidence="2" type="ORF">BCIN_07g01660</name>
</gene>
<dbReference type="Proteomes" id="UP000001798">
    <property type="component" value="Chromosome 7"/>
</dbReference>
<dbReference type="VEuPathDB" id="FungiDB:Bcin07g01660"/>
<dbReference type="KEGG" id="bfu:BCIN_07g01660"/>
<feature type="compositionally biased region" description="Basic and acidic residues" evidence="1">
    <location>
        <begin position="41"/>
        <end position="59"/>
    </location>
</feature>
<evidence type="ECO:0000313" key="3">
    <source>
        <dbReference type="Proteomes" id="UP000001798"/>
    </source>
</evidence>
<feature type="region of interest" description="Disordered" evidence="1">
    <location>
        <begin position="1"/>
        <end position="141"/>
    </location>
</feature>
<feature type="compositionally biased region" description="Polar residues" evidence="1">
    <location>
        <begin position="61"/>
        <end position="81"/>
    </location>
</feature>
<reference evidence="2 3" key="1">
    <citation type="journal article" date="2011" name="PLoS Genet.">
        <title>Genomic analysis of the necrotrophic fungal pathogens Sclerotinia sclerotiorum and Botrytis cinerea.</title>
        <authorList>
            <person name="Amselem J."/>
            <person name="Cuomo C.A."/>
            <person name="van Kan J.A."/>
            <person name="Viaud M."/>
            <person name="Benito E.P."/>
            <person name="Couloux A."/>
            <person name="Coutinho P.M."/>
            <person name="de Vries R.P."/>
            <person name="Dyer P.S."/>
            <person name="Fillinger S."/>
            <person name="Fournier E."/>
            <person name="Gout L."/>
            <person name="Hahn M."/>
            <person name="Kohn L."/>
            <person name="Lapalu N."/>
            <person name="Plummer K.M."/>
            <person name="Pradier J.M."/>
            <person name="Quevillon E."/>
            <person name="Sharon A."/>
            <person name="Simon A."/>
            <person name="ten Have A."/>
            <person name="Tudzynski B."/>
            <person name="Tudzynski P."/>
            <person name="Wincker P."/>
            <person name="Andrew M."/>
            <person name="Anthouard V."/>
            <person name="Beever R.E."/>
            <person name="Beffa R."/>
            <person name="Benoit I."/>
            <person name="Bouzid O."/>
            <person name="Brault B."/>
            <person name="Chen Z."/>
            <person name="Choquer M."/>
            <person name="Collemare J."/>
            <person name="Cotton P."/>
            <person name="Danchin E.G."/>
            <person name="Da Silva C."/>
            <person name="Gautier A."/>
            <person name="Giraud C."/>
            <person name="Giraud T."/>
            <person name="Gonzalez C."/>
            <person name="Grossetete S."/>
            <person name="Guldener U."/>
            <person name="Henrissat B."/>
            <person name="Howlett B.J."/>
            <person name="Kodira C."/>
            <person name="Kretschmer M."/>
            <person name="Lappartient A."/>
            <person name="Leroch M."/>
            <person name="Levis C."/>
            <person name="Mauceli E."/>
            <person name="Neuveglise C."/>
            <person name="Oeser B."/>
            <person name="Pearson M."/>
            <person name="Poulain J."/>
            <person name="Poussereau N."/>
            <person name="Quesneville H."/>
            <person name="Rascle C."/>
            <person name="Schumacher J."/>
            <person name="Segurens B."/>
            <person name="Sexton A."/>
            <person name="Silva E."/>
            <person name="Sirven C."/>
            <person name="Soanes D.M."/>
            <person name="Talbot N.J."/>
            <person name="Templeton M."/>
            <person name="Yandava C."/>
            <person name="Yarden O."/>
            <person name="Zeng Q."/>
            <person name="Rollins J.A."/>
            <person name="Lebrun M.H."/>
            <person name="Dickman M."/>
        </authorList>
    </citation>
    <scope>NUCLEOTIDE SEQUENCE [LARGE SCALE GENOMIC DNA]</scope>
    <source>
        <strain evidence="2 3">B05.10</strain>
    </source>
</reference>
<reference evidence="2 3" key="3">
    <citation type="journal article" date="2017" name="Mol. Plant Pathol.">
        <title>A gapless genome sequence of the fungus Botrytis cinerea.</title>
        <authorList>
            <person name="Van Kan J.A."/>
            <person name="Stassen J.H."/>
            <person name="Mosbach A."/>
            <person name="Van Der Lee T.A."/>
            <person name="Faino L."/>
            <person name="Farmer A.D."/>
            <person name="Papasotiriou D.G."/>
            <person name="Zhou S."/>
            <person name="Seidl M.F."/>
            <person name="Cottam E."/>
            <person name="Edel D."/>
            <person name="Hahn M."/>
            <person name="Schwartz D.C."/>
            <person name="Dietrich R.A."/>
            <person name="Widdison S."/>
            <person name="Scalliet G."/>
        </authorList>
    </citation>
    <scope>NUCLEOTIDE SEQUENCE [LARGE SCALE GENOMIC DNA]</scope>
    <source>
        <strain evidence="2 3">B05.10</strain>
    </source>
</reference>
<accession>A0A384JLS7</accession>
<dbReference type="GeneID" id="5426211"/>
<dbReference type="RefSeq" id="XP_024549668.1">
    <property type="nucleotide sequence ID" value="XM_024693879.1"/>
</dbReference>
<dbReference type="EMBL" id="CP009811">
    <property type="protein sequence ID" value="ATZ51556.1"/>
    <property type="molecule type" value="Genomic_DNA"/>
</dbReference>
<protein>
    <submittedName>
        <fullName evidence="2">Uncharacterized protein</fullName>
    </submittedName>
</protein>
<feature type="compositionally biased region" description="Pro residues" evidence="1">
    <location>
        <begin position="108"/>
        <end position="118"/>
    </location>
</feature>
<feature type="compositionally biased region" description="Polar residues" evidence="1">
    <location>
        <begin position="126"/>
        <end position="136"/>
    </location>
</feature>